<protein>
    <submittedName>
        <fullName evidence="2">Uncharacterized protein</fullName>
    </submittedName>
</protein>
<accession>W9WR84</accession>
<dbReference type="EMBL" id="AMGX01000016">
    <property type="protein sequence ID" value="EXJ67500.1"/>
    <property type="molecule type" value="Genomic_DNA"/>
</dbReference>
<dbReference type="STRING" id="1182543.W9WR84"/>
<feature type="compositionally biased region" description="Low complexity" evidence="1">
    <location>
        <begin position="133"/>
        <end position="145"/>
    </location>
</feature>
<name>W9WR84_9EURO</name>
<evidence type="ECO:0000256" key="1">
    <source>
        <dbReference type="SAM" id="MobiDB-lite"/>
    </source>
</evidence>
<reference evidence="2 3" key="1">
    <citation type="submission" date="2013-03" db="EMBL/GenBank/DDBJ databases">
        <title>The Genome Sequence of Cladophialophora psammophila CBS 110553.</title>
        <authorList>
            <consortium name="The Broad Institute Genomics Platform"/>
            <person name="Cuomo C."/>
            <person name="de Hoog S."/>
            <person name="Gorbushina A."/>
            <person name="Walker B."/>
            <person name="Young S.K."/>
            <person name="Zeng Q."/>
            <person name="Gargeya S."/>
            <person name="Fitzgerald M."/>
            <person name="Haas B."/>
            <person name="Abouelleil A."/>
            <person name="Allen A.W."/>
            <person name="Alvarado L."/>
            <person name="Arachchi H.M."/>
            <person name="Berlin A.M."/>
            <person name="Chapman S.B."/>
            <person name="Gainer-Dewar J."/>
            <person name="Goldberg J."/>
            <person name="Griggs A."/>
            <person name="Gujja S."/>
            <person name="Hansen M."/>
            <person name="Howarth C."/>
            <person name="Imamovic A."/>
            <person name="Ireland A."/>
            <person name="Larimer J."/>
            <person name="McCowan C."/>
            <person name="Murphy C."/>
            <person name="Pearson M."/>
            <person name="Poon T.W."/>
            <person name="Priest M."/>
            <person name="Roberts A."/>
            <person name="Saif S."/>
            <person name="Shea T."/>
            <person name="Sisk P."/>
            <person name="Sykes S."/>
            <person name="Wortman J."/>
            <person name="Nusbaum C."/>
            <person name="Birren B."/>
        </authorList>
    </citation>
    <scope>NUCLEOTIDE SEQUENCE [LARGE SCALE GENOMIC DNA]</scope>
    <source>
        <strain evidence="2 3">CBS 110553</strain>
    </source>
</reference>
<dbReference type="RefSeq" id="XP_007748282.1">
    <property type="nucleotide sequence ID" value="XM_007750092.1"/>
</dbReference>
<dbReference type="OrthoDB" id="4152613at2759"/>
<sequence>MRNPEALKGHAHRHFIDIYTEENLNQVIARSYRECQRKVMRVDGIVATGSEQCSLCLHKTSPISPLHCQQCDQVLKLCTHCVQYASKLHVHPIPRFNDDSSQGNLVQVQRPTSKPSPSGPQYSPATPSPQSPRPSQGSFGSAAPQPQRPAPGRPPTTGQTIPPRRQRIGSAPPQGLWSRPQSYGPAPTRPYGVTQQGDFLNDLTTSIAIASITQAVVGAESNAIYDGSGATGPTDAGNLDTGTAAADTGGAGATQDVSGVQGTDWTGQETWQDTTAAYDSGWAADDQALF</sequence>
<feature type="compositionally biased region" description="Polar residues" evidence="1">
    <location>
        <begin position="99"/>
        <end position="121"/>
    </location>
</feature>
<keyword evidence="3" id="KW-1185">Reference proteome</keyword>
<feature type="region of interest" description="Disordered" evidence="1">
    <location>
        <begin position="95"/>
        <end position="195"/>
    </location>
</feature>
<organism evidence="2 3">
    <name type="scientific">Cladophialophora psammophila CBS 110553</name>
    <dbReference type="NCBI Taxonomy" id="1182543"/>
    <lineage>
        <taxon>Eukaryota</taxon>
        <taxon>Fungi</taxon>
        <taxon>Dikarya</taxon>
        <taxon>Ascomycota</taxon>
        <taxon>Pezizomycotina</taxon>
        <taxon>Eurotiomycetes</taxon>
        <taxon>Chaetothyriomycetidae</taxon>
        <taxon>Chaetothyriales</taxon>
        <taxon>Herpotrichiellaceae</taxon>
        <taxon>Cladophialophora</taxon>
    </lineage>
</organism>
<gene>
    <name evidence="2" type="ORF">A1O5_09513</name>
</gene>
<comment type="caution">
    <text evidence="2">The sequence shown here is derived from an EMBL/GenBank/DDBJ whole genome shotgun (WGS) entry which is preliminary data.</text>
</comment>
<evidence type="ECO:0000313" key="2">
    <source>
        <dbReference type="EMBL" id="EXJ67500.1"/>
    </source>
</evidence>
<dbReference type="AlphaFoldDB" id="W9WR84"/>
<dbReference type="GeneID" id="19194209"/>
<dbReference type="Proteomes" id="UP000019471">
    <property type="component" value="Unassembled WGS sequence"/>
</dbReference>
<dbReference type="HOGENOM" id="CLU_959787_0_0_1"/>
<evidence type="ECO:0000313" key="3">
    <source>
        <dbReference type="Proteomes" id="UP000019471"/>
    </source>
</evidence>
<proteinExistence type="predicted"/>